<dbReference type="Proteomes" id="UP000198862">
    <property type="component" value="Unassembled WGS sequence"/>
</dbReference>
<proteinExistence type="predicted"/>
<dbReference type="OrthoDB" id="5762638at2"/>
<name>A0A1I1MJH5_9GAMM</name>
<dbReference type="InterPro" id="IPR029016">
    <property type="entry name" value="GAF-like_dom_sf"/>
</dbReference>
<accession>A0A1I1MJH5</accession>
<sequence length="225" mass="25347">MLGYLNTIQVECDQHLVNEHIKSLTQYIASEAKTKEIVWEYQIPELGEGGSCSLFGELQKEPFDLKSILLKNQKTIEHELFECMNALTKIVTYVSQKTNLDWFGIYQKRFVLSETELVKLAYHGAPSRPLFPLTSEFAKLSNNVQVALTKKGRIINDIPKYQSSGGEYYICDPKVKSEVCLPILTASGEMLGIIDAEAFKVDFFDENTLALLIAACLLIPNYLPA</sequence>
<dbReference type="STRING" id="1123010.SAMN02745724_02719"/>
<reference evidence="2 3" key="1">
    <citation type="submission" date="2016-10" db="EMBL/GenBank/DDBJ databases">
        <authorList>
            <person name="de Groot N.N."/>
        </authorList>
    </citation>
    <scope>NUCLEOTIDE SEQUENCE [LARGE SCALE GENOMIC DNA]</scope>
    <source>
        <strain evidence="2 3">DSM 6059</strain>
    </source>
</reference>
<protein>
    <recommendedName>
        <fullName evidence="1">GAF domain-containing protein</fullName>
    </recommendedName>
</protein>
<dbReference type="EMBL" id="FOLO01000020">
    <property type="protein sequence ID" value="SFC85557.1"/>
    <property type="molecule type" value="Genomic_DNA"/>
</dbReference>
<evidence type="ECO:0000313" key="2">
    <source>
        <dbReference type="EMBL" id="SFC85557.1"/>
    </source>
</evidence>
<gene>
    <name evidence="2" type="ORF">SAMN02745724_02719</name>
</gene>
<evidence type="ECO:0000259" key="1">
    <source>
        <dbReference type="Pfam" id="PF01590"/>
    </source>
</evidence>
<dbReference type="Gene3D" id="3.30.450.40">
    <property type="match status" value="1"/>
</dbReference>
<dbReference type="InterPro" id="IPR003018">
    <property type="entry name" value="GAF"/>
</dbReference>
<dbReference type="AlphaFoldDB" id="A0A1I1MJH5"/>
<feature type="domain" description="GAF" evidence="1">
    <location>
        <begin position="86"/>
        <end position="216"/>
    </location>
</feature>
<keyword evidence="3" id="KW-1185">Reference proteome</keyword>
<organism evidence="2 3">
    <name type="scientific">Pseudoalteromonas denitrificans DSM 6059</name>
    <dbReference type="NCBI Taxonomy" id="1123010"/>
    <lineage>
        <taxon>Bacteria</taxon>
        <taxon>Pseudomonadati</taxon>
        <taxon>Pseudomonadota</taxon>
        <taxon>Gammaproteobacteria</taxon>
        <taxon>Alteromonadales</taxon>
        <taxon>Pseudoalteromonadaceae</taxon>
        <taxon>Pseudoalteromonas</taxon>
    </lineage>
</organism>
<dbReference type="SUPFAM" id="SSF55781">
    <property type="entry name" value="GAF domain-like"/>
    <property type="match status" value="1"/>
</dbReference>
<dbReference type="Pfam" id="PF01590">
    <property type="entry name" value="GAF"/>
    <property type="match status" value="1"/>
</dbReference>
<evidence type="ECO:0000313" key="3">
    <source>
        <dbReference type="Proteomes" id="UP000198862"/>
    </source>
</evidence>